<feature type="region of interest" description="Disordered" evidence="1">
    <location>
        <begin position="1"/>
        <end position="35"/>
    </location>
</feature>
<protein>
    <submittedName>
        <fullName evidence="3">Hemolysin-type calcium-binding region</fullName>
    </submittedName>
</protein>
<gene>
    <name evidence="3" type="ORF">CK240_17495</name>
</gene>
<dbReference type="EMBL" id="NSJZ01000066">
    <property type="protein sequence ID" value="PAU93338.1"/>
    <property type="molecule type" value="Genomic_DNA"/>
</dbReference>
<evidence type="ECO:0000256" key="1">
    <source>
        <dbReference type="SAM" id="MobiDB-lite"/>
    </source>
</evidence>
<evidence type="ECO:0000313" key="4">
    <source>
        <dbReference type="Proteomes" id="UP000218023"/>
    </source>
</evidence>
<sequence>MLPSIPEKGSHHQTVGSNRSITVDSVPGDGEIDSTTVNLPPGWSVRIVNLDEDFSETPSFKDWSYEVLNADGLSVGTLSIRSNDIDGVPCFAQGTVLETSRGLVPVEHLRVGDLVATRDNGFQPVRWIGERHLGMLALLAQPQLRPIRIAAGALGENTPVSDLVVSPQHRILVRSKIAQRLFGAAEVLVAAKHLLALKGIEIAEDMAEVRYFHILFDRHEVVFSNGAETESLYTGAEALKALGEGARAEIFTLFPEWEEQSNSRDGARLLLSGRQGRNLAARHLQNNKVLNA</sequence>
<dbReference type="Gene3D" id="2.170.16.10">
    <property type="entry name" value="Hedgehog/Intein (Hint) domain"/>
    <property type="match status" value="1"/>
</dbReference>
<comment type="caution">
    <text evidence="3">The sequence shown here is derived from an EMBL/GenBank/DDBJ whole genome shotgun (WGS) entry which is preliminary data.</text>
</comment>
<evidence type="ECO:0000259" key="2">
    <source>
        <dbReference type="Pfam" id="PF13403"/>
    </source>
</evidence>
<name>A0A2A2G7S1_9RHOB</name>
<feature type="domain" description="Hedgehog/Intein (Hint)" evidence="2">
    <location>
        <begin position="89"/>
        <end position="235"/>
    </location>
</feature>
<dbReference type="OrthoDB" id="6305173at2"/>
<accession>A0A2A2G7S1</accession>
<proteinExistence type="predicted"/>
<feature type="compositionally biased region" description="Polar residues" evidence="1">
    <location>
        <begin position="12"/>
        <end position="23"/>
    </location>
</feature>
<dbReference type="Pfam" id="PF13403">
    <property type="entry name" value="Hint_2"/>
    <property type="match status" value="1"/>
</dbReference>
<dbReference type="AlphaFoldDB" id="A0A2A2G7S1"/>
<reference evidence="3 4" key="1">
    <citation type="submission" date="2017-09" db="EMBL/GenBank/DDBJ databases">
        <title>Paracoccus alkalisoli sp. nov., isolated from saline alkaline soil.</title>
        <authorList>
            <person name="Dong X."/>
            <person name="Zhang G."/>
        </authorList>
    </citation>
    <scope>NUCLEOTIDE SEQUENCE [LARGE SCALE GENOMIC DNA]</scope>
    <source>
        <strain evidence="3 4">WN007</strain>
    </source>
</reference>
<keyword evidence="4" id="KW-1185">Reference proteome</keyword>
<dbReference type="InterPro" id="IPR028992">
    <property type="entry name" value="Hedgehog/Intein_dom"/>
</dbReference>
<dbReference type="InterPro" id="IPR036844">
    <property type="entry name" value="Hint_dom_sf"/>
</dbReference>
<evidence type="ECO:0000313" key="3">
    <source>
        <dbReference type="EMBL" id="PAU93338.1"/>
    </source>
</evidence>
<organism evidence="3 4">
    <name type="scientific">Paracoccus salipaludis</name>
    <dbReference type="NCBI Taxonomy" id="2032623"/>
    <lineage>
        <taxon>Bacteria</taxon>
        <taxon>Pseudomonadati</taxon>
        <taxon>Pseudomonadota</taxon>
        <taxon>Alphaproteobacteria</taxon>
        <taxon>Rhodobacterales</taxon>
        <taxon>Paracoccaceae</taxon>
        <taxon>Paracoccus</taxon>
    </lineage>
</organism>
<dbReference type="SUPFAM" id="SSF51294">
    <property type="entry name" value="Hedgehog/intein (Hint) domain"/>
    <property type="match status" value="1"/>
</dbReference>
<dbReference type="Proteomes" id="UP000218023">
    <property type="component" value="Unassembled WGS sequence"/>
</dbReference>